<dbReference type="GO" id="GO:0055085">
    <property type="term" value="P:transmembrane transport"/>
    <property type="evidence" value="ECO:0007669"/>
    <property type="project" value="InterPro"/>
</dbReference>
<dbReference type="AlphaFoldDB" id="A0A1H7MRD2"/>
<feature type="transmembrane region" description="Helical" evidence="5">
    <location>
        <begin position="386"/>
        <end position="412"/>
    </location>
</feature>
<feature type="transmembrane region" description="Helical" evidence="5">
    <location>
        <begin position="76"/>
        <end position="96"/>
    </location>
</feature>
<dbReference type="GO" id="GO:0016020">
    <property type="term" value="C:membrane"/>
    <property type="evidence" value="ECO:0007669"/>
    <property type="project" value="UniProtKB-SubCell"/>
</dbReference>
<dbReference type="InterPro" id="IPR036513">
    <property type="entry name" value="STAS_dom_sf"/>
</dbReference>
<evidence type="ECO:0000313" key="8">
    <source>
        <dbReference type="Proteomes" id="UP000199297"/>
    </source>
</evidence>
<feature type="transmembrane region" description="Helical" evidence="5">
    <location>
        <begin position="102"/>
        <end position="119"/>
    </location>
</feature>
<feature type="transmembrane region" description="Helical" evidence="5">
    <location>
        <begin position="181"/>
        <end position="198"/>
    </location>
</feature>
<feature type="transmembrane region" description="Helical" evidence="5">
    <location>
        <begin position="354"/>
        <end position="374"/>
    </location>
</feature>
<dbReference type="STRING" id="641665.GCA_002104455_03282"/>
<feature type="transmembrane region" description="Helical" evidence="5">
    <location>
        <begin position="50"/>
        <end position="69"/>
    </location>
</feature>
<dbReference type="PANTHER" id="PTHR11814">
    <property type="entry name" value="SULFATE TRANSPORTER"/>
    <property type="match status" value="1"/>
</dbReference>
<evidence type="ECO:0000256" key="4">
    <source>
        <dbReference type="ARBA" id="ARBA00023136"/>
    </source>
</evidence>
<dbReference type="InterPro" id="IPR002645">
    <property type="entry name" value="STAS_dom"/>
</dbReference>
<comment type="subcellular location">
    <subcellularLocation>
        <location evidence="1">Membrane</location>
        <topology evidence="1">Multi-pass membrane protein</topology>
    </subcellularLocation>
</comment>
<evidence type="ECO:0000256" key="3">
    <source>
        <dbReference type="ARBA" id="ARBA00022989"/>
    </source>
</evidence>
<gene>
    <name evidence="7" type="ORF">SAMN05216262_106106</name>
</gene>
<reference evidence="8" key="1">
    <citation type="submission" date="2016-10" db="EMBL/GenBank/DDBJ databases">
        <authorList>
            <person name="Varghese N."/>
            <person name="Submissions S."/>
        </authorList>
    </citation>
    <scope>NUCLEOTIDE SEQUENCE [LARGE SCALE GENOMIC DNA]</scope>
    <source>
        <strain evidence="8">CGMCC 1.9127</strain>
    </source>
</reference>
<dbReference type="Proteomes" id="UP000199297">
    <property type="component" value="Unassembled WGS sequence"/>
</dbReference>
<evidence type="ECO:0000313" key="7">
    <source>
        <dbReference type="EMBL" id="SEL13850.1"/>
    </source>
</evidence>
<dbReference type="OrthoDB" id="9769739at2"/>
<dbReference type="Gene3D" id="3.30.750.24">
    <property type="entry name" value="STAS domain"/>
    <property type="match status" value="1"/>
</dbReference>
<dbReference type="FunFam" id="3.30.750.24:FF:000044">
    <property type="entry name" value="Sulfate permease family protein"/>
    <property type="match status" value="1"/>
</dbReference>
<dbReference type="Pfam" id="PF01740">
    <property type="entry name" value="STAS"/>
    <property type="match status" value="1"/>
</dbReference>
<evidence type="ECO:0000256" key="2">
    <source>
        <dbReference type="ARBA" id="ARBA00022692"/>
    </source>
</evidence>
<feature type="domain" description="STAS" evidence="6">
    <location>
        <begin position="439"/>
        <end position="555"/>
    </location>
</feature>
<accession>A0A1H7MRD2</accession>
<dbReference type="Pfam" id="PF00916">
    <property type="entry name" value="Sulfate_transp"/>
    <property type="match status" value="1"/>
</dbReference>
<evidence type="ECO:0000256" key="1">
    <source>
        <dbReference type="ARBA" id="ARBA00004141"/>
    </source>
</evidence>
<keyword evidence="4 5" id="KW-0472">Membrane</keyword>
<evidence type="ECO:0000259" key="6">
    <source>
        <dbReference type="PROSITE" id="PS50801"/>
    </source>
</evidence>
<name>A0A1H7MRD2_9GAMM</name>
<keyword evidence="3 5" id="KW-1133">Transmembrane helix</keyword>
<feature type="transmembrane region" description="Helical" evidence="5">
    <location>
        <begin position="255"/>
        <end position="274"/>
    </location>
</feature>
<dbReference type="EMBL" id="FOBI01000006">
    <property type="protein sequence ID" value="SEL13850.1"/>
    <property type="molecule type" value="Genomic_DNA"/>
</dbReference>
<keyword evidence="8" id="KW-1185">Reference proteome</keyword>
<feature type="transmembrane region" description="Helical" evidence="5">
    <location>
        <begin position="205"/>
        <end position="222"/>
    </location>
</feature>
<organism evidence="7 8">
    <name type="scientific">Colwellia chukchiensis</name>
    <dbReference type="NCBI Taxonomy" id="641665"/>
    <lineage>
        <taxon>Bacteria</taxon>
        <taxon>Pseudomonadati</taxon>
        <taxon>Pseudomonadota</taxon>
        <taxon>Gammaproteobacteria</taxon>
        <taxon>Alteromonadales</taxon>
        <taxon>Colwelliaceae</taxon>
        <taxon>Colwellia</taxon>
    </lineage>
</organism>
<dbReference type="CDD" id="cd07042">
    <property type="entry name" value="STAS_SulP_like_sulfate_transporter"/>
    <property type="match status" value="1"/>
</dbReference>
<sequence length="576" mass="62726">MSSRIYHFMPGLQTLFNYRQRWLAADVKAALSVAAVALPVAIAYAQLTGVNAAVGLYSCVLPMLVYALFGSSKQLIVGPDAATCAVIAAVVTPLAAGDTIKHWQLVITMTAMTGFWCLIASKFKLGVLADFLSKPILMGLLNGVAITIIVGQISKVLGVTFDERYLLERLADAPSYITQSHLPTLFMAIFTAFSYLLIKRIKPSWPSAMFAITFAALLVWGFNLNQYQVTTIGVVTGGLPLFQTPEFNIGIVRELVVPALNLAIVSFVSMMLTARSFAAKNSYEIDADKEFRALGMANIASAISQGFAVSGADSRTAVNDANGGKTQLVSIIAAAIIAIIAIFFTAPLEYIPSAALGVVLIIASISLIDLKTLWQLKYKDKQAFYLALTTLLAVLFVGVIPGITMAVLLGLFQFIRTVMRPTDQILGVDINGVVRTLDTSDKSKAVQGLFIYRFNSPLTYFNASYFKRRLLTEYARQDDDIKCVIIDAVPCFTHLDLSVMAMLADLELIFRKRNVRLELAGRKRQLLAWFKVVGIKSGKEGIYIHSDLYVALNKNSHNQGLNIGLATSTAPQSTQV</sequence>
<evidence type="ECO:0000256" key="5">
    <source>
        <dbReference type="SAM" id="Phobius"/>
    </source>
</evidence>
<dbReference type="InterPro" id="IPR011547">
    <property type="entry name" value="SLC26A/SulP_dom"/>
</dbReference>
<dbReference type="InterPro" id="IPR001902">
    <property type="entry name" value="SLC26A/SulP_fam"/>
</dbReference>
<dbReference type="SUPFAM" id="SSF52091">
    <property type="entry name" value="SpoIIaa-like"/>
    <property type="match status" value="1"/>
</dbReference>
<feature type="transmembrane region" description="Helical" evidence="5">
    <location>
        <begin position="328"/>
        <end position="348"/>
    </location>
</feature>
<dbReference type="RefSeq" id="WP_085284789.1">
    <property type="nucleotide sequence ID" value="NZ_FOBI01000006.1"/>
</dbReference>
<dbReference type="PROSITE" id="PS50801">
    <property type="entry name" value="STAS"/>
    <property type="match status" value="1"/>
</dbReference>
<protein>
    <submittedName>
        <fullName evidence="7">High affinity sulphate transporter 1</fullName>
    </submittedName>
</protein>
<feature type="transmembrane region" description="Helical" evidence="5">
    <location>
        <begin position="140"/>
        <end position="161"/>
    </location>
</feature>
<proteinExistence type="predicted"/>
<feature type="transmembrane region" description="Helical" evidence="5">
    <location>
        <begin position="21"/>
        <end position="44"/>
    </location>
</feature>
<keyword evidence="2 5" id="KW-0812">Transmembrane</keyword>